<evidence type="ECO:0000256" key="23">
    <source>
        <dbReference type="SAM" id="Phobius"/>
    </source>
</evidence>
<dbReference type="PANTHER" id="PTHR15651:SF7">
    <property type="entry name" value="ARMADILLO REPEAT-CONTAINING PROTEIN 8"/>
    <property type="match status" value="1"/>
</dbReference>
<dbReference type="PRINTS" id="PR01448">
    <property type="entry name" value="CLAUDIN18"/>
</dbReference>
<evidence type="ECO:0000256" key="16">
    <source>
        <dbReference type="ARBA" id="ARBA00023242"/>
    </source>
</evidence>
<evidence type="ECO:0000256" key="14">
    <source>
        <dbReference type="ARBA" id="ARBA00022989"/>
    </source>
</evidence>
<dbReference type="InterPro" id="IPR003928">
    <property type="entry name" value="Claudin18"/>
</dbReference>
<dbReference type="GO" id="GO:0034657">
    <property type="term" value="C:GID complex"/>
    <property type="evidence" value="ECO:0007669"/>
    <property type="project" value="TreeGrafter"/>
</dbReference>
<dbReference type="GO" id="GO:0005923">
    <property type="term" value="C:bicellular tight junction"/>
    <property type="evidence" value="ECO:0007669"/>
    <property type="project" value="UniProtKB-SubCell"/>
</dbReference>
<accession>S7P7F8</accession>
<evidence type="ECO:0000256" key="7">
    <source>
        <dbReference type="ARBA" id="ARBA00022427"/>
    </source>
</evidence>
<dbReference type="Pfam" id="PF00514">
    <property type="entry name" value="Arm"/>
    <property type="match status" value="1"/>
</dbReference>
<evidence type="ECO:0000313" key="26">
    <source>
        <dbReference type="Proteomes" id="UP000052978"/>
    </source>
</evidence>
<keyword evidence="13" id="KW-0965">Cell junction</keyword>
<evidence type="ECO:0000256" key="22">
    <source>
        <dbReference type="PROSITE-ProRule" id="PRU00259"/>
    </source>
</evidence>
<comment type="subcellular location">
    <subcellularLocation>
        <location evidence="2">Cell junction</location>
        <location evidence="2">Tight junction</location>
    </subcellularLocation>
    <subcellularLocation>
        <location evidence="4">Cell membrane</location>
        <topology evidence="4">Multi-pass membrane protein</topology>
    </subcellularLocation>
    <subcellularLocation>
        <location evidence="3">Cytoplasm</location>
    </subcellularLocation>
    <subcellularLocation>
        <location evidence="1">Nucleus</location>
    </subcellularLocation>
</comment>
<evidence type="ECO:0000256" key="13">
    <source>
        <dbReference type="ARBA" id="ARBA00022949"/>
    </source>
</evidence>
<evidence type="ECO:0000256" key="18">
    <source>
        <dbReference type="ARBA" id="ARBA00058886"/>
    </source>
</evidence>
<feature type="signal peptide" evidence="24">
    <location>
        <begin position="1"/>
        <end position="21"/>
    </location>
</feature>
<dbReference type="PROSITE" id="PS01346">
    <property type="entry name" value="CLAUDIN"/>
    <property type="match status" value="1"/>
</dbReference>
<organism evidence="25 26">
    <name type="scientific">Myotis brandtii</name>
    <name type="common">Brandt's bat</name>
    <dbReference type="NCBI Taxonomy" id="109478"/>
    <lineage>
        <taxon>Eukaryota</taxon>
        <taxon>Metazoa</taxon>
        <taxon>Chordata</taxon>
        <taxon>Craniata</taxon>
        <taxon>Vertebrata</taxon>
        <taxon>Euteleostomi</taxon>
        <taxon>Mammalia</taxon>
        <taxon>Eutheria</taxon>
        <taxon>Laurasiatheria</taxon>
        <taxon>Chiroptera</taxon>
        <taxon>Yangochiroptera</taxon>
        <taxon>Vespertilionidae</taxon>
        <taxon>Myotis</taxon>
    </lineage>
</organism>
<evidence type="ECO:0000256" key="17">
    <source>
        <dbReference type="ARBA" id="ARBA00055618"/>
    </source>
</evidence>
<comment type="function">
    <text evidence="18">Required for the formation of the gastric paracellular barrier via its role in tight junction formation, thereby involved in the response to gastric acidification.</text>
</comment>
<dbReference type="GO" id="GO:0005886">
    <property type="term" value="C:plasma membrane"/>
    <property type="evidence" value="ECO:0007669"/>
    <property type="project" value="UniProtKB-SubCell"/>
</dbReference>
<evidence type="ECO:0000256" key="3">
    <source>
        <dbReference type="ARBA" id="ARBA00004496"/>
    </source>
</evidence>
<protein>
    <recommendedName>
        <fullName evidence="6">Armadillo repeat-containing protein 8</fullName>
    </recommendedName>
    <alternativeName>
        <fullName evidence="21">Claudin-18</fullName>
    </alternativeName>
</protein>
<evidence type="ECO:0000256" key="20">
    <source>
        <dbReference type="ARBA" id="ARBA00063944"/>
    </source>
</evidence>
<evidence type="ECO:0000256" key="8">
    <source>
        <dbReference type="ARBA" id="ARBA00022475"/>
    </source>
</evidence>
<keyword evidence="14 23" id="KW-1133">Transmembrane helix</keyword>
<keyword evidence="11 23" id="KW-0812">Transmembrane</keyword>
<dbReference type="InterPro" id="IPR000225">
    <property type="entry name" value="Armadillo"/>
</dbReference>
<dbReference type="InterPro" id="IPR038739">
    <property type="entry name" value="ARMC8/Vid28"/>
</dbReference>
<dbReference type="InterPro" id="IPR016024">
    <property type="entry name" value="ARM-type_fold"/>
</dbReference>
<dbReference type="Proteomes" id="UP000052978">
    <property type="component" value="Unassembled WGS sequence"/>
</dbReference>
<evidence type="ECO:0000256" key="11">
    <source>
        <dbReference type="ARBA" id="ARBA00022692"/>
    </source>
</evidence>
<evidence type="ECO:0000256" key="12">
    <source>
        <dbReference type="ARBA" id="ARBA00022737"/>
    </source>
</evidence>
<comment type="subunit">
    <text evidence="20">Identified in the CTLH complex that contains GID4, RANBP9 and/or RANBP10, MKLN1, MAEA, RMND5A (or alternatively its paralog RMND5B), GID8, ARMC8, WDR26 and YPEL5. Within this complex, MAEA, RMND5A (or alternatively its paralog RMND5B), GID8, WDR26, and RANBP9 and/or RANBP10 form the catalytic core, while GID4, MKLN1, ARMC8 and YPEL5 have ancillary roles.</text>
</comment>
<dbReference type="PANTHER" id="PTHR15651">
    <property type="entry name" value="ARMADILLO REPEAT-CONTAINING PROTEIN 8"/>
    <property type="match status" value="1"/>
</dbReference>
<dbReference type="PROSITE" id="PS50176">
    <property type="entry name" value="ARM_REPEAT"/>
    <property type="match status" value="1"/>
</dbReference>
<keyword evidence="24" id="KW-0732">Signal</keyword>
<dbReference type="Gene3D" id="1.20.140.150">
    <property type="match status" value="1"/>
</dbReference>
<feature type="transmembrane region" description="Helical" evidence="23">
    <location>
        <begin position="81"/>
        <end position="101"/>
    </location>
</feature>
<dbReference type="GO" id="GO:0005198">
    <property type="term" value="F:structural molecule activity"/>
    <property type="evidence" value="ECO:0007669"/>
    <property type="project" value="InterPro"/>
</dbReference>
<evidence type="ECO:0000256" key="21">
    <source>
        <dbReference type="ARBA" id="ARBA00070915"/>
    </source>
</evidence>
<dbReference type="FunFam" id="1.25.10.10:FF:000070">
    <property type="entry name" value="armadillo repeat-containing protein 8 isoform X1"/>
    <property type="match status" value="1"/>
</dbReference>
<comment type="similarity">
    <text evidence="5">Belongs to the claudin family.</text>
</comment>
<evidence type="ECO:0000256" key="15">
    <source>
        <dbReference type="ARBA" id="ARBA00023136"/>
    </source>
</evidence>
<keyword evidence="16" id="KW-0539">Nucleus</keyword>
<keyword evidence="8" id="KW-1003">Cell membrane</keyword>
<keyword evidence="10" id="KW-0597">Phosphoprotein</keyword>
<sequence length="908" mass="100307">MSTTTCQVVGFLLSILGLAGCITATGMDMWSTQDLYDSPVTSVFQYEGLWRSCVRQSSGFTECRPFFTILGLPAMLQAVRALMIVGIVLGAIGLLVSIFALKCIRIGSMEDSAKANMTLTSGIMFIISGLCAIAGVSVFANMLVTNFWMSTANMYSGMGGMVQTVQTRYTFGSALFVGWVAGGLTLIGGVMMCIACRGLAPHETTYRAVSYHASGPNVAYKTGGIKASSGFGPTTKNKKIYDGGARTEDEEVTASSRHYVDRLFDPDPQKVLQGVIDMKNAVIGNNKQKANLIVLGAVPRLLYLLQQETSSTELKTECAVVLGSLAMGTENNVKSLLDCHIIPALLQGLLSLDLKFIEACLRCLRTIFTSPVTPEELLYTDATVIPHLMALLSKSRYTQEYICQIFSHCCKGPDHQTILFNHGAVQNIAHLLTSVSYKVRMQALKCFSVLAFENPQVSMTLVNVLVDGELLPQIFVKMLQRDKPIEMQLTSAKCLTYMCRAGAIRTDDNCIVLKTLPCLVRMCSKERLLEERVEGAETLAYLIEPDVELQRIASITDHLIAMLADYFKYPSSVSAITDIKRLDHDLKHAHELRQAAFKLYASLGANDEDIRKKIIETENMMDRIVTGLSESSVKVRLAAVRCLHSLSRSVQQLRTSFQDHAVWKPLMKVLQNAPDEILVVASSMLCNLLLEFSPSKEPILESGAVELLCGLTQSENPALRVNGIWALMNMAFQAEQKIKADILRSLSTEQLFRLLSDSDLNVLMKTLGLLRNLLSTRPHIDKIMSTHGKQIMQAVTLILEGEHNIEVKEQTLCILANIADGTTAKELIMTNDDILQKIKYYMGHSHVKLQLAAMFCISNLIWNEEEGSQERQDKLRDMGIVDILHKLSQSPDSNLCDKAKTALQQYLA</sequence>
<feature type="chain" id="PRO_5004555086" description="Armadillo repeat-containing protein 8" evidence="24">
    <location>
        <begin position="22"/>
        <end position="908"/>
    </location>
</feature>
<evidence type="ECO:0000313" key="25">
    <source>
        <dbReference type="EMBL" id="EPQ06083.1"/>
    </source>
</evidence>
<evidence type="ECO:0000256" key="2">
    <source>
        <dbReference type="ARBA" id="ARBA00004435"/>
    </source>
</evidence>
<keyword evidence="12" id="KW-0677">Repeat</keyword>
<dbReference type="eggNOG" id="KOG1293">
    <property type="taxonomic scope" value="Eukaryota"/>
</dbReference>
<dbReference type="FunFam" id="1.25.10.10:FF:000061">
    <property type="entry name" value="armadillo repeat-containing protein 8 isoform X1"/>
    <property type="match status" value="1"/>
</dbReference>
<dbReference type="GO" id="GO:0043161">
    <property type="term" value="P:proteasome-mediated ubiquitin-dependent protein catabolic process"/>
    <property type="evidence" value="ECO:0007669"/>
    <property type="project" value="TreeGrafter"/>
</dbReference>
<comment type="function">
    <text evidence="17">Involved in alveolar fluid homeostasis via regulation of alveolar epithelial tight junction composition and therefore ion transport and solute permeability, potentially via downstream regulation of the actin cytoskeleton organization and beta-2-adrenergic signaling. Required for lung alveolarization and maintenance of the paracellular alveolar epithelial barrier. Acts to maintain epithelial progenitor cell proliferation and organ size, via regulation of YAP1 localization away from the nucleus and thereby restriction of YAP1 target gene transcription. Acts as a negative regulator of RANKL-induced osteoclast differentiation, potentially via relocation of TJP2/ZO-2 away from the nucleus, subsequently involved in bone resorption in response to calcium deficiency. Mediates the osteoprotective effects of estrogen, potentially via acting downstream of estrogen signaling independently of RANKL signaling pathways.</text>
</comment>
<comment type="function">
    <text evidence="19">Component of the CTLH E3 ubiquitin-protein ligase complex that selectively accepts ubiquitin from UBE2H and mediates ubiquitination and subsequent proteasomal degradation of the transcription factor HBP1.</text>
</comment>
<dbReference type="InterPro" id="IPR017974">
    <property type="entry name" value="Claudin_CS"/>
</dbReference>
<dbReference type="SUPFAM" id="SSF48371">
    <property type="entry name" value="ARM repeat"/>
    <property type="match status" value="1"/>
</dbReference>
<gene>
    <name evidence="25" type="ORF">D623_10034477</name>
</gene>
<dbReference type="InterPro" id="IPR011989">
    <property type="entry name" value="ARM-like"/>
</dbReference>
<dbReference type="Pfam" id="PF00822">
    <property type="entry name" value="PMP22_Claudin"/>
    <property type="match status" value="1"/>
</dbReference>
<name>S7P7F8_MYOBR</name>
<dbReference type="EMBL" id="KE161960">
    <property type="protein sequence ID" value="EPQ06083.1"/>
    <property type="molecule type" value="Genomic_DNA"/>
</dbReference>
<keyword evidence="26" id="KW-1185">Reference proteome</keyword>
<dbReference type="FunFam" id="1.20.140.150:FF:000027">
    <property type="entry name" value="Claudin"/>
    <property type="match status" value="1"/>
</dbReference>
<evidence type="ECO:0000256" key="4">
    <source>
        <dbReference type="ARBA" id="ARBA00004651"/>
    </source>
</evidence>
<feature type="transmembrane region" description="Helical" evidence="23">
    <location>
        <begin position="122"/>
        <end position="149"/>
    </location>
</feature>
<dbReference type="PRINTS" id="PR01077">
    <property type="entry name" value="CLAUDIN"/>
</dbReference>
<keyword evidence="9" id="KW-0963">Cytoplasm</keyword>
<dbReference type="AlphaFoldDB" id="S7P7F8"/>
<evidence type="ECO:0000256" key="9">
    <source>
        <dbReference type="ARBA" id="ARBA00022490"/>
    </source>
</evidence>
<evidence type="ECO:0000256" key="1">
    <source>
        <dbReference type="ARBA" id="ARBA00004123"/>
    </source>
</evidence>
<evidence type="ECO:0000256" key="24">
    <source>
        <dbReference type="SAM" id="SignalP"/>
    </source>
</evidence>
<dbReference type="GO" id="GO:0005634">
    <property type="term" value="C:nucleus"/>
    <property type="evidence" value="ECO:0007669"/>
    <property type="project" value="UniProtKB-SubCell"/>
</dbReference>
<evidence type="ECO:0000256" key="5">
    <source>
        <dbReference type="ARBA" id="ARBA00008295"/>
    </source>
</evidence>
<evidence type="ECO:0000256" key="19">
    <source>
        <dbReference type="ARBA" id="ARBA00060164"/>
    </source>
</evidence>
<dbReference type="InterPro" id="IPR004031">
    <property type="entry name" value="PMP22/EMP/MP20/Claudin"/>
</dbReference>
<keyword evidence="7" id="KW-0796">Tight junction</keyword>
<reference evidence="25 26" key="1">
    <citation type="journal article" date="2013" name="Nat. Commun.">
        <title>Genome analysis reveals insights into physiology and longevity of the Brandt's bat Myotis brandtii.</title>
        <authorList>
            <person name="Seim I."/>
            <person name="Fang X."/>
            <person name="Xiong Z."/>
            <person name="Lobanov A.V."/>
            <person name="Huang Z."/>
            <person name="Ma S."/>
            <person name="Feng Y."/>
            <person name="Turanov A.A."/>
            <person name="Zhu Y."/>
            <person name="Lenz T.L."/>
            <person name="Gerashchenko M.V."/>
            <person name="Fan D."/>
            <person name="Hee Yim S."/>
            <person name="Yao X."/>
            <person name="Jordan D."/>
            <person name="Xiong Y."/>
            <person name="Ma Y."/>
            <person name="Lyapunov A.N."/>
            <person name="Chen G."/>
            <person name="Kulakova O.I."/>
            <person name="Sun Y."/>
            <person name="Lee S.G."/>
            <person name="Bronson R.T."/>
            <person name="Moskalev A.A."/>
            <person name="Sunyaev S.R."/>
            <person name="Zhang G."/>
            <person name="Krogh A."/>
            <person name="Wang J."/>
            <person name="Gladyshev V.N."/>
        </authorList>
    </citation>
    <scope>NUCLEOTIDE SEQUENCE [LARGE SCALE GENOMIC DNA]</scope>
</reference>
<dbReference type="SMART" id="SM00185">
    <property type="entry name" value="ARM"/>
    <property type="match status" value="9"/>
</dbReference>
<dbReference type="Gene3D" id="1.25.10.10">
    <property type="entry name" value="Leucine-rich Repeat Variant"/>
    <property type="match status" value="2"/>
</dbReference>
<feature type="repeat" description="ARM" evidence="22">
    <location>
        <begin position="296"/>
        <end position="332"/>
    </location>
</feature>
<keyword evidence="15 23" id="KW-0472">Membrane</keyword>
<evidence type="ECO:0000256" key="6">
    <source>
        <dbReference type="ARBA" id="ARBA00013746"/>
    </source>
</evidence>
<evidence type="ECO:0000256" key="10">
    <source>
        <dbReference type="ARBA" id="ARBA00022553"/>
    </source>
</evidence>
<proteinExistence type="inferred from homology"/>
<dbReference type="GO" id="GO:0005737">
    <property type="term" value="C:cytoplasm"/>
    <property type="evidence" value="ECO:0007669"/>
    <property type="project" value="UniProtKB-SubCell"/>
</dbReference>